<comment type="caution">
    <text evidence="2">The sequence shown here is derived from an EMBL/GenBank/DDBJ whole genome shotgun (WGS) entry which is preliminary data.</text>
</comment>
<name>A0ABN2SWT6_9ACTN</name>
<organism evidence="2 3">
    <name type="scientific">Nocardiopsis rhodophaea</name>
    <dbReference type="NCBI Taxonomy" id="280238"/>
    <lineage>
        <taxon>Bacteria</taxon>
        <taxon>Bacillati</taxon>
        <taxon>Actinomycetota</taxon>
        <taxon>Actinomycetes</taxon>
        <taxon>Streptosporangiales</taxon>
        <taxon>Nocardiopsidaceae</taxon>
        <taxon>Nocardiopsis</taxon>
    </lineage>
</organism>
<reference evidence="2 3" key="1">
    <citation type="journal article" date="2019" name="Int. J. Syst. Evol. Microbiol.">
        <title>The Global Catalogue of Microorganisms (GCM) 10K type strain sequencing project: providing services to taxonomists for standard genome sequencing and annotation.</title>
        <authorList>
            <consortium name="The Broad Institute Genomics Platform"/>
            <consortium name="The Broad Institute Genome Sequencing Center for Infectious Disease"/>
            <person name="Wu L."/>
            <person name="Ma J."/>
        </authorList>
    </citation>
    <scope>NUCLEOTIDE SEQUENCE [LARGE SCALE GENOMIC DNA]</scope>
    <source>
        <strain evidence="2 3">JCM 15313</strain>
    </source>
</reference>
<protein>
    <recommendedName>
        <fullName evidence="4">Chaplin domain-containing protein</fullName>
    </recommendedName>
</protein>
<dbReference type="EMBL" id="BAAAPC010000007">
    <property type="protein sequence ID" value="GAA1993972.1"/>
    <property type="molecule type" value="Genomic_DNA"/>
</dbReference>
<gene>
    <name evidence="2" type="ORF">GCM10009799_19940</name>
</gene>
<feature type="signal peptide" evidence="1">
    <location>
        <begin position="1"/>
        <end position="26"/>
    </location>
</feature>
<feature type="chain" id="PRO_5046097650" description="Chaplin domain-containing protein" evidence="1">
    <location>
        <begin position="27"/>
        <end position="90"/>
    </location>
</feature>
<keyword evidence="3" id="KW-1185">Reference proteome</keyword>
<evidence type="ECO:0000313" key="2">
    <source>
        <dbReference type="EMBL" id="GAA1993972.1"/>
    </source>
</evidence>
<dbReference type="RefSeq" id="WP_412759348.1">
    <property type="nucleotide sequence ID" value="NZ_BAAAPC010000007.1"/>
</dbReference>
<evidence type="ECO:0000313" key="3">
    <source>
        <dbReference type="Proteomes" id="UP001501585"/>
    </source>
</evidence>
<evidence type="ECO:0008006" key="4">
    <source>
        <dbReference type="Google" id="ProtNLM"/>
    </source>
</evidence>
<sequence>MKKLVSAGFAASALIGALFMATPAYGDAANNNLQVLPVQVCNANVGVLGLALPIASPQTTGHCTNGPISKNAEVHHYKKHHGHHHYGYHH</sequence>
<proteinExistence type="predicted"/>
<accession>A0ABN2SWT6</accession>
<keyword evidence="1" id="KW-0732">Signal</keyword>
<dbReference type="Proteomes" id="UP001501585">
    <property type="component" value="Unassembled WGS sequence"/>
</dbReference>
<evidence type="ECO:0000256" key="1">
    <source>
        <dbReference type="SAM" id="SignalP"/>
    </source>
</evidence>